<evidence type="ECO:0000256" key="2">
    <source>
        <dbReference type="ARBA" id="ARBA00022598"/>
    </source>
</evidence>
<dbReference type="PANTHER" id="PTHR43767:SF1">
    <property type="entry name" value="NONRIBOSOMAL PEPTIDE SYNTHASE PES1 (EUROFUNG)-RELATED"/>
    <property type="match status" value="1"/>
</dbReference>
<dbReference type="PROSITE" id="PS00455">
    <property type="entry name" value="AMP_BINDING"/>
    <property type="match status" value="1"/>
</dbReference>
<dbReference type="Gene3D" id="3.40.50.12780">
    <property type="entry name" value="N-terminal domain of ligase-like"/>
    <property type="match status" value="1"/>
</dbReference>
<sequence length="515" mass="57623">MGGRLEQSRQLTIGELIKRNTRKSPSREAFIFGERRYTYNEANKRVNRLANGLIKLGISRGDKVAVLFFNAVELVECYFAITKIGAIVVPLNFRLAGAELVYQINQSDSKIVVFGKAFEETIGSISNELSMVEQYIGVGQNQNDGIIDYEDFLRKQKEEEPSIVVNDDDPAFIVYTSGTTGKPKGAVLTHKNLMMDALNLLAEINFTNEPRWLCVPPLFHAAALGLFLTIVMRGGTTIIVEQFDPQEIPKTLEEEKISFIFLVPAMWIFLLQSPDIGNYDYTSLTIGVSGAAILPVEVKKKIMGRFPDMSIYDVFGQTEMSPCTTMLKHKDAIRKPGSVGQRIINVEARIVDIDGKDVEVGHVGEIVYRGPTTMLEYYKKPKETKEAMDGGWFHSGDLVREDEEGYIYVVDRAKDMIISGGENIYAAEVEEVLYTHPKVLEVAIIGVPDEQWGEAVKAIVVAKQGERIGEDEIVSHCKKKLASYKKPRSVAFIESLPRNAAGKVMKFKLREQYGN</sequence>
<dbReference type="KEGG" id="dalk:DSCA_36820"/>
<dbReference type="InterPro" id="IPR045851">
    <property type="entry name" value="AMP-bd_C_sf"/>
</dbReference>
<dbReference type="InterPro" id="IPR020845">
    <property type="entry name" value="AMP-binding_CS"/>
</dbReference>
<dbReference type="InterPro" id="IPR000873">
    <property type="entry name" value="AMP-dep_synth/lig_dom"/>
</dbReference>
<dbReference type="Pfam" id="PF13193">
    <property type="entry name" value="AMP-binding_C"/>
    <property type="match status" value="1"/>
</dbReference>
<proteinExistence type="inferred from homology"/>
<evidence type="ECO:0000259" key="4">
    <source>
        <dbReference type="Pfam" id="PF13193"/>
    </source>
</evidence>
<dbReference type="InterPro" id="IPR050237">
    <property type="entry name" value="ATP-dep_AMP-bd_enzyme"/>
</dbReference>
<dbReference type="InterPro" id="IPR025110">
    <property type="entry name" value="AMP-bd_C"/>
</dbReference>
<dbReference type="InterPro" id="IPR020459">
    <property type="entry name" value="AMP-binding"/>
</dbReference>
<dbReference type="FunFam" id="3.30.300.30:FF:000008">
    <property type="entry name" value="2,3-dihydroxybenzoate-AMP ligase"/>
    <property type="match status" value="1"/>
</dbReference>
<dbReference type="CDD" id="cd17631">
    <property type="entry name" value="FACL_FadD13-like"/>
    <property type="match status" value="1"/>
</dbReference>
<comment type="similarity">
    <text evidence="1">Belongs to the ATP-dependent AMP-binding enzyme family.</text>
</comment>
<evidence type="ECO:0000256" key="1">
    <source>
        <dbReference type="ARBA" id="ARBA00006432"/>
    </source>
</evidence>
<dbReference type="Pfam" id="PF00501">
    <property type="entry name" value="AMP-binding"/>
    <property type="match status" value="1"/>
</dbReference>
<dbReference type="PANTHER" id="PTHR43767">
    <property type="entry name" value="LONG-CHAIN-FATTY-ACID--COA LIGASE"/>
    <property type="match status" value="1"/>
</dbReference>
<evidence type="ECO:0000259" key="3">
    <source>
        <dbReference type="Pfam" id="PF00501"/>
    </source>
</evidence>
<protein>
    <submittedName>
        <fullName evidence="5">Long-chain-fatty-acid--CoA ligase</fullName>
    </submittedName>
</protein>
<gene>
    <name evidence="5" type="ORF">DSCA_36820</name>
</gene>
<accession>A0A5K7YJA4</accession>
<keyword evidence="2 5" id="KW-0436">Ligase</keyword>
<dbReference type="AlphaFoldDB" id="A0A5K7YJA4"/>
<dbReference type="Gene3D" id="3.30.300.30">
    <property type="match status" value="1"/>
</dbReference>
<keyword evidence="6" id="KW-1185">Reference proteome</keyword>
<evidence type="ECO:0000313" key="5">
    <source>
        <dbReference type="EMBL" id="BBO69752.1"/>
    </source>
</evidence>
<dbReference type="EMBL" id="AP021874">
    <property type="protein sequence ID" value="BBO69752.1"/>
    <property type="molecule type" value="Genomic_DNA"/>
</dbReference>
<dbReference type="OrthoDB" id="5483897at2"/>
<feature type="domain" description="AMP-binding enzyme C-terminal" evidence="4">
    <location>
        <begin position="428"/>
        <end position="503"/>
    </location>
</feature>
<dbReference type="RefSeq" id="WP_155317759.1">
    <property type="nucleotide sequence ID" value="NZ_AP021874.1"/>
</dbReference>
<dbReference type="GO" id="GO:0016878">
    <property type="term" value="F:acid-thiol ligase activity"/>
    <property type="evidence" value="ECO:0007669"/>
    <property type="project" value="UniProtKB-ARBA"/>
</dbReference>
<name>A0A5K7YJA4_9BACT</name>
<dbReference type="SUPFAM" id="SSF56801">
    <property type="entry name" value="Acetyl-CoA synthetase-like"/>
    <property type="match status" value="1"/>
</dbReference>
<dbReference type="PRINTS" id="PR00154">
    <property type="entry name" value="AMPBINDING"/>
</dbReference>
<evidence type="ECO:0000313" key="6">
    <source>
        <dbReference type="Proteomes" id="UP000427906"/>
    </source>
</evidence>
<feature type="domain" description="AMP-dependent synthetase/ligase" evidence="3">
    <location>
        <begin position="18"/>
        <end position="378"/>
    </location>
</feature>
<dbReference type="NCBIfam" id="NF004837">
    <property type="entry name" value="PRK06187.1"/>
    <property type="match status" value="1"/>
</dbReference>
<dbReference type="InterPro" id="IPR042099">
    <property type="entry name" value="ANL_N_sf"/>
</dbReference>
<reference evidence="5 6" key="1">
    <citation type="submission" date="2019-11" db="EMBL/GenBank/DDBJ databases">
        <title>Comparative genomics of hydrocarbon-degrading Desulfosarcina strains.</title>
        <authorList>
            <person name="Watanabe M."/>
            <person name="Kojima H."/>
            <person name="Fukui M."/>
        </authorList>
    </citation>
    <scope>NUCLEOTIDE SEQUENCE [LARGE SCALE GENOMIC DNA]</scope>
    <source>
        <strain evidence="5 6">PL12</strain>
    </source>
</reference>
<organism evidence="5 6">
    <name type="scientific">Desulfosarcina alkanivorans</name>
    <dbReference type="NCBI Taxonomy" id="571177"/>
    <lineage>
        <taxon>Bacteria</taxon>
        <taxon>Pseudomonadati</taxon>
        <taxon>Thermodesulfobacteriota</taxon>
        <taxon>Desulfobacteria</taxon>
        <taxon>Desulfobacterales</taxon>
        <taxon>Desulfosarcinaceae</taxon>
        <taxon>Desulfosarcina</taxon>
    </lineage>
</organism>
<dbReference type="Proteomes" id="UP000427906">
    <property type="component" value="Chromosome"/>
</dbReference>